<dbReference type="Pfam" id="PF13560">
    <property type="entry name" value="HTH_31"/>
    <property type="match status" value="1"/>
</dbReference>
<dbReference type="PROSITE" id="PS50943">
    <property type="entry name" value="HTH_CROC1"/>
    <property type="match status" value="1"/>
</dbReference>
<dbReference type="EMBL" id="QVEP01000049">
    <property type="protein sequence ID" value="RGB75072.1"/>
    <property type="molecule type" value="Genomic_DNA"/>
</dbReference>
<dbReference type="Gene3D" id="1.10.260.40">
    <property type="entry name" value="lambda repressor-like DNA-binding domains"/>
    <property type="match status" value="1"/>
</dbReference>
<proteinExistence type="predicted"/>
<reference evidence="2 3" key="1">
    <citation type="submission" date="2018-08" db="EMBL/GenBank/DDBJ databases">
        <title>A genome reference for cultivated species of the human gut microbiota.</title>
        <authorList>
            <person name="Zou Y."/>
            <person name="Xue W."/>
            <person name="Luo G."/>
        </authorList>
    </citation>
    <scope>NUCLEOTIDE SEQUENCE [LARGE SCALE GENOMIC DNA]</scope>
    <source>
        <strain evidence="2 3">AF45-17</strain>
    </source>
</reference>
<dbReference type="GO" id="GO:0003677">
    <property type="term" value="F:DNA binding"/>
    <property type="evidence" value="ECO:0007669"/>
    <property type="project" value="InterPro"/>
</dbReference>
<dbReference type="AlphaFoldDB" id="A0A3E2THI5"/>
<evidence type="ECO:0000313" key="2">
    <source>
        <dbReference type="EMBL" id="RGB75072.1"/>
    </source>
</evidence>
<name>A0A3E2THI5_9FIRM</name>
<dbReference type="InterPro" id="IPR001387">
    <property type="entry name" value="Cro/C1-type_HTH"/>
</dbReference>
<protein>
    <submittedName>
        <fullName evidence="2">XRE family transcriptional regulator</fullName>
    </submittedName>
</protein>
<dbReference type="Proteomes" id="UP000260773">
    <property type="component" value="Unassembled WGS sequence"/>
</dbReference>
<dbReference type="InterPro" id="IPR010982">
    <property type="entry name" value="Lambda_DNA-bd_dom_sf"/>
</dbReference>
<accession>A0A3E2THI5</accession>
<dbReference type="CDD" id="cd00093">
    <property type="entry name" value="HTH_XRE"/>
    <property type="match status" value="1"/>
</dbReference>
<comment type="caution">
    <text evidence="2">The sequence shown here is derived from an EMBL/GenBank/DDBJ whole genome shotgun (WGS) entry which is preliminary data.</text>
</comment>
<gene>
    <name evidence="2" type="ORF">DW070_14370</name>
</gene>
<organism evidence="2 3">
    <name type="scientific">Coprococcus catus</name>
    <dbReference type="NCBI Taxonomy" id="116085"/>
    <lineage>
        <taxon>Bacteria</taxon>
        <taxon>Bacillati</taxon>
        <taxon>Bacillota</taxon>
        <taxon>Clostridia</taxon>
        <taxon>Lachnospirales</taxon>
        <taxon>Lachnospiraceae</taxon>
        <taxon>Coprococcus</taxon>
    </lineage>
</organism>
<feature type="domain" description="HTH cro/C1-type" evidence="1">
    <location>
        <begin position="9"/>
        <end position="67"/>
    </location>
</feature>
<sequence>MKSTVGETLRKCRVAAGKSVREMSELLTANGFKASEKTIYSWENGNSQPTPDALLVMCRAYGVEDVLGTFGYAPEKPTTIAAHFDGNEFTPEQIEKIKAFAAFIKFDDQRK</sequence>
<evidence type="ECO:0000313" key="3">
    <source>
        <dbReference type="Proteomes" id="UP000260773"/>
    </source>
</evidence>
<evidence type="ECO:0000259" key="1">
    <source>
        <dbReference type="PROSITE" id="PS50943"/>
    </source>
</evidence>
<dbReference type="SUPFAM" id="SSF47413">
    <property type="entry name" value="lambda repressor-like DNA-binding domains"/>
    <property type="match status" value="1"/>
</dbReference>
<dbReference type="RefSeq" id="WP_015513065.1">
    <property type="nucleotide sequence ID" value="NZ_LR698973.1"/>
</dbReference>